<sequence>SALFRSSIRNIGNNAITRRNLHNESISYKPQ</sequence>
<dbReference type="WBParaSite" id="PgR042_g017_t01">
    <property type="protein sequence ID" value="PgR042_g017_t01"/>
    <property type="gene ID" value="PgR042_g017"/>
</dbReference>
<evidence type="ECO:0000313" key="2">
    <source>
        <dbReference type="WBParaSite" id="PgR042_g017_t01"/>
    </source>
</evidence>
<protein>
    <submittedName>
        <fullName evidence="2">Uncharacterized protein</fullName>
    </submittedName>
</protein>
<dbReference type="AlphaFoldDB" id="A0A915BJD7"/>
<organism evidence="1 2">
    <name type="scientific">Parascaris univalens</name>
    <name type="common">Nematode worm</name>
    <dbReference type="NCBI Taxonomy" id="6257"/>
    <lineage>
        <taxon>Eukaryota</taxon>
        <taxon>Metazoa</taxon>
        <taxon>Ecdysozoa</taxon>
        <taxon>Nematoda</taxon>
        <taxon>Chromadorea</taxon>
        <taxon>Rhabditida</taxon>
        <taxon>Spirurina</taxon>
        <taxon>Ascaridomorpha</taxon>
        <taxon>Ascaridoidea</taxon>
        <taxon>Ascarididae</taxon>
        <taxon>Parascaris</taxon>
    </lineage>
</organism>
<proteinExistence type="predicted"/>
<name>A0A915BJD7_PARUN</name>
<evidence type="ECO:0000313" key="1">
    <source>
        <dbReference type="Proteomes" id="UP000887569"/>
    </source>
</evidence>
<dbReference type="Proteomes" id="UP000887569">
    <property type="component" value="Unplaced"/>
</dbReference>
<reference evidence="2" key="1">
    <citation type="submission" date="2022-11" db="UniProtKB">
        <authorList>
            <consortium name="WormBaseParasite"/>
        </authorList>
    </citation>
    <scope>IDENTIFICATION</scope>
</reference>
<keyword evidence="1" id="KW-1185">Reference proteome</keyword>
<accession>A0A915BJD7</accession>